<proteinExistence type="predicted"/>
<dbReference type="SUPFAM" id="SSF88659">
    <property type="entry name" value="Sigma3 and sigma4 domains of RNA polymerase sigma factors"/>
    <property type="match status" value="1"/>
</dbReference>
<dbReference type="InterPro" id="IPR013324">
    <property type="entry name" value="RNA_pol_sigma_r3/r4-like"/>
</dbReference>
<reference evidence="1" key="2">
    <citation type="submission" date="2021-04" db="EMBL/GenBank/DDBJ databases">
        <authorList>
            <person name="Liu J."/>
        </authorList>
    </citation>
    <scope>NUCLEOTIDE SEQUENCE</scope>
    <source>
        <strain evidence="1">BAD-6</strain>
    </source>
</reference>
<gene>
    <name evidence="1" type="ORF">KCX82_11845</name>
</gene>
<dbReference type="RefSeq" id="WP_227018694.1">
    <property type="nucleotide sequence ID" value="NZ_JAGSND010000007.1"/>
</dbReference>
<dbReference type="InterPro" id="IPR036388">
    <property type="entry name" value="WH-like_DNA-bd_sf"/>
</dbReference>
<dbReference type="Proteomes" id="UP000675664">
    <property type="component" value="Unassembled WGS sequence"/>
</dbReference>
<comment type="caution">
    <text evidence="1">The sequence shown here is derived from an EMBL/GenBank/DDBJ whole genome shotgun (WGS) entry which is preliminary data.</text>
</comment>
<dbReference type="EMBL" id="JAGSND010000007">
    <property type="protein sequence ID" value="MBR0598573.1"/>
    <property type="molecule type" value="Genomic_DNA"/>
</dbReference>
<dbReference type="Gene3D" id="1.10.10.10">
    <property type="entry name" value="Winged helix-like DNA-binding domain superfamily/Winged helix DNA-binding domain"/>
    <property type="match status" value="1"/>
</dbReference>
<organism evidence="1 2">
    <name type="scientific">Sinanaerobacter chloroacetimidivorans</name>
    <dbReference type="NCBI Taxonomy" id="2818044"/>
    <lineage>
        <taxon>Bacteria</taxon>
        <taxon>Bacillati</taxon>
        <taxon>Bacillota</taxon>
        <taxon>Clostridia</taxon>
        <taxon>Peptostreptococcales</taxon>
        <taxon>Anaerovoracaceae</taxon>
        <taxon>Sinanaerobacter</taxon>
    </lineage>
</organism>
<reference evidence="1" key="1">
    <citation type="submission" date="2021-04" db="EMBL/GenBank/DDBJ databases">
        <title>Sinoanaerobacter chloroacetimidivorans sp. nov., an obligate anaerobic bacterium isolated from anaerobic sludge.</title>
        <authorList>
            <person name="Bao Y."/>
        </authorList>
    </citation>
    <scope>NUCLEOTIDE SEQUENCE</scope>
    <source>
        <strain evidence="1">BAD-6</strain>
    </source>
</reference>
<dbReference type="AlphaFoldDB" id="A0A8J7W389"/>
<name>A0A8J7W389_9FIRM</name>
<keyword evidence="2" id="KW-1185">Reference proteome</keyword>
<evidence type="ECO:0000313" key="2">
    <source>
        <dbReference type="Proteomes" id="UP000675664"/>
    </source>
</evidence>
<evidence type="ECO:0000313" key="1">
    <source>
        <dbReference type="EMBL" id="MBR0598573.1"/>
    </source>
</evidence>
<sequence>MAKFYKKTNYQEEYPGLSKEIVDFLLQSDRKIRYQQYDLKVGKCQFDYVKGTVTYLPSREDSYERLIEENKQFADEAESVEDVVAKAVMIEKMLYCIKLLDLEDQELIAELFFKGKSERELSAETGIPNMTLHDRKVKILGKLKKLMEK</sequence>
<accession>A0A8J7W389</accession>
<protein>
    <submittedName>
        <fullName evidence="1">Sigma-70 family RNA polymerase sigma factor</fullName>
    </submittedName>
</protein>